<dbReference type="Proteomes" id="UP000291469">
    <property type="component" value="Chromosome"/>
</dbReference>
<keyword evidence="7" id="KW-1185">Reference proteome</keyword>
<dbReference type="InterPro" id="IPR036390">
    <property type="entry name" value="WH_DNA-bd_sf"/>
</dbReference>
<dbReference type="OrthoDB" id="3176554at2"/>
<evidence type="ECO:0000313" key="6">
    <source>
        <dbReference type="EMBL" id="QBI19770.1"/>
    </source>
</evidence>
<dbReference type="GO" id="GO:0003700">
    <property type="term" value="F:DNA-binding transcription factor activity"/>
    <property type="evidence" value="ECO:0007669"/>
    <property type="project" value="InterPro"/>
</dbReference>
<gene>
    <name evidence="6" type="ORF">ER308_09540</name>
</gene>
<sequence length="309" mass="33415">MELRTLRTFVAVAEELHFGRAAARLHLAQSAVSQQVAQLERDVGVALLARTSRRVELSRAGEAFLVEARRTLDAAGSARRAARRAAAGETGWLRIGFVDSAAYDLLPRLLAAFHQRRPEVRLELQELSTEAQLEGVGDDVDVSITRDTDPLNGVELTPLVDEPLLAAVDDGHPLAEREAVDLAELAAEPFVLFPREHVPMVYDHLVAVCRLAGFRPREGAQALQYATMLGLVTAGYGVAVVPAAVRVVGSAHVRYLPLRDPQATSRLAIAVPVGRADQLATVFRDLARDLAPSIDALLDPLRGTRETPG</sequence>
<name>A0A411YEY1_9ACTN</name>
<dbReference type="GO" id="GO:0032993">
    <property type="term" value="C:protein-DNA complex"/>
    <property type="evidence" value="ECO:0007669"/>
    <property type="project" value="TreeGrafter"/>
</dbReference>
<dbReference type="GO" id="GO:0003677">
    <property type="term" value="F:DNA binding"/>
    <property type="evidence" value="ECO:0007669"/>
    <property type="project" value="UniProtKB-KW"/>
</dbReference>
<proteinExistence type="inferred from homology"/>
<protein>
    <submittedName>
        <fullName evidence="6">LysR family transcriptional regulator</fullName>
    </submittedName>
</protein>
<dbReference type="PROSITE" id="PS50931">
    <property type="entry name" value="HTH_LYSR"/>
    <property type="match status" value="1"/>
</dbReference>
<keyword evidence="3" id="KW-0238">DNA-binding</keyword>
<dbReference type="Gene3D" id="1.10.10.10">
    <property type="entry name" value="Winged helix-like DNA-binding domain superfamily/Winged helix DNA-binding domain"/>
    <property type="match status" value="1"/>
</dbReference>
<evidence type="ECO:0000256" key="3">
    <source>
        <dbReference type="ARBA" id="ARBA00023125"/>
    </source>
</evidence>
<dbReference type="SUPFAM" id="SSF46785">
    <property type="entry name" value="Winged helix' DNA-binding domain"/>
    <property type="match status" value="1"/>
</dbReference>
<reference evidence="6 7" key="1">
    <citation type="submission" date="2019-01" db="EMBL/GenBank/DDBJ databases">
        <title>Egibacter rhizosphaerae EGI 80759T.</title>
        <authorList>
            <person name="Chen D.-D."/>
            <person name="Tian Y."/>
            <person name="Jiao J.-Y."/>
            <person name="Zhang X.-T."/>
            <person name="Zhang Y.-G."/>
            <person name="Zhang Y."/>
            <person name="Xiao M."/>
            <person name="Shu W.-S."/>
            <person name="Li W.-J."/>
        </authorList>
    </citation>
    <scope>NUCLEOTIDE SEQUENCE [LARGE SCALE GENOMIC DNA]</scope>
    <source>
        <strain evidence="6 7">EGI 80759</strain>
    </source>
</reference>
<dbReference type="Gene3D" id="3.40.190.10">
    <property type="entry name" value="Periplasmic binding protein-like II"/>
    <property type="match status" value="2"/>
</dbReference>
<evidence type="ECO:0000259" key="5">
    <source>
        <dbReference type="PROSITE" id="PS50931"/>
    </source>
</evidence>
<keyword evidence="2" id="KW-0805">Transcription regulation</keyword>
<dbReference type="PANTHER" id="PTHR30346:SF0">
    <property type="entry name" value="HCA OPERON TRANSCRIPTIONAL ACTIVATOR HCAR"/>
    <property type="match status" value="1"/>
</dbReference>
<evidence type="ECO:0000256" key="1">
    <source>
        <dbReference type="ARBA" id="ARBA00009437"/>
    </source>
</evidence>
<accession>A0A411YEY1</accession>
<dbReference type="Pfam" id="PF03466">
    <property type="entry name" value="LysR_substrate"/>
    <property type="match status" value="1"/>
</dbReference>
<evidence type="ECO:0000256" key="2">
    <source>
        <dbReference type="ARBA" id="ARBA00023015"/>
    </source>
</evidence>
<evidence type="ECO:0000313" key="7">
    <source>
        <dbReference type="Proteomes" id="UP000291469"/>
    </source>
</evidence>
<evidence type="ECO:0000256" key="4">
    <source>
        <dbReference type="ARBA" id="ARBA00023163"/>
    </source>
</evidence>
<comment type="similarity">
    <text evidence="1">Belongs to the LysR transcriptional regulatory family.</text>
</comment>
<dbReference type="Pfam" id="PF00126">
    <property type="entry name" value="HTH_1"/>
    <property type="match status" value="1"/>
</dbReference>
<dbReference type="PANTHER" id="PTHR30346">
    <property type="entry name" value="TRANSCRIPTIONAL DUAL REGULATOR HCAR-RELATED"/>
    <property type="match status" value="1"/>
</dbReference>
<organism evidence="6 7">
    <name type="scientific">Egibacter rhizosphaerae</name>
    <dbReference type="NCBI Taxonomy" id="1670831"/>
    <lineage>
        <taxon>Bacteria</taxon>
        <taxon>Bacillati</taxon>
        <taxon>Actinomycetota</taxon>
        <taxon>Nitriliruptoria</taxon>
        <taxon>Egibacterales</taxon>
        <taxon>Egibacteraceae</taxon>
        <taxon>Egibacter</taxon>
    </lineage>
</organism>
<dbReference type="RefSeq" id="WP_131154767.1">
    <property type="nucleotide sequence ID" value="NZ_CP036402.1"/>
</dbReference>
<keyword evidence="4" id="KW-0804">Transcription</keyword>
<dbReference type="InterPro" id="IPR000847">
    <property type="entry name" value="LysR_HTH_N"/>
</dbReference>
<dbReference type="EMBL" id="CP036402">
    <property type="protein sequence ID" value="QBI19770.1"/>
    <property type="molecule type" value="Genomic_DNA"/>
</dbReference>
<dbReference type="InterPro" id="IPR036388">
    <property type="entry name" value="WH-like_DNA-bd_sf"/>
</dbReference>
<dbReference type="FunFam" id="1.10.10.10:FF:000001">
    <property type="entry name" value="LysR family transcriptional regulator"/>
    <property type="match status" value="1"/>
</dbReference>
<dbReference type="InterPro" id="IPR005119">
    <property type="entry name" value="LysR_subst-bd"/>
</dbReference>
<feature type="domain" description="HTH lysR-type" evidence="5">
    <location>
        <begin position="1"/>
        <end position="58"/>
    </location>
</feature>
<dbReference type="PRINTS" id="PR00039">
    <property type="entry name" value="HTHLYSR"/>
</dbReference>
<dbReference type="AlphaFoldDB" id="A0A411YEY1"/>
<dbReference type="SUPFAM" id="SSF53850">
    <property type="entry name" value="Periplasmic binding protein-like II"/>
    <property type="match status" value="1"/>
</dbReference>
<dbReference type="CDD" id="cd08414">
    <property type="entry name" value="PBP2_LTTR_aromatics_like"/>
    <property type="match status" value="1"/>
</dbReference>
<dbReference type="KEGG" id="erz:ER308_09540"/>